<dbReference type="InterPro" id="IPR001537">
    <property type="entry name" value="SpoU_MeTrfase"/>
</dbReference>
<dbReference type="GO" id="GO:0006396">
    <property type="term" value="P:RNA processing"/>
    <property type="evidence" value="ECO:0007669"/>
    <property type="project" value="InterPro"/>
</dbReference>
<keyword evidence="6" id="KW-1185">Reference proteome</keyword>
<dbReference type="Gene3D" id="3.40.1280.10">
    <property type="match status" value="1"/>
</dbReference>
<evidence type="ECO:0000313" key="5">
    <source>
        <dbReference type="EMBL" id="BBK22161.1"/>
    </source>
</evidence>
<dbReference type="GO" id="GO:0005829">
    <property type="term" value="C:cytosol"/>
    <property type="evidence" value="ECO:0007669"/>
    <property type="project" value="TreeGrafter"/>
</dbReference>
<sequence>MENYIVEGNISVKAVLLANRRKVERIYVDPKKKDRDTSFIIRKAKEMLVPVQTLPREEIDALAQGKTHGGLLAVCSEREYQNLEDIVQKPDLFLALIEGVEDPFNFGYILRTLYAAGCDGVIIPPRNWTSAADVVTKSSAGASEYINLFLAENMEKTLQLLKKHKISIVCGQRSDAISLYEYRFPQKVCIAIGGEMRGLSKLVQSQSSQNLFIPYHAEFKNALTAASSSAIFAFEYLRQKEAKTKKLDK</sequence>
<evidence type="ECO:0000313" key="6">
    <source>
        <dbReference type="Proteomes" id="UP000464754"/>
    </source>
</evidence>
<protein>
    <submittedName>
        <fullName evidence="5">23S rRNA (Guanosine(2251)-2'-O)-methyltransferase RlmB</fullName>
    </submittedName>
</protein>
<gene>
    <name evidence="5" type="ORF">Aargi30884_10640</name>
</gene>
<keyword evidence="2 5" id="KW-0489">Methyltransferase</keyword>
<evidence type="ECO:0000256" key="1">
    <source>
        <dbReference type="ARBA" id="ARBA00007228"/>
    </source>
</evidence>
<organism evidence="5 6">
    <name type="scientific">Amedibacterium intestinale</name>
    <dbReference type="NCBI Taxonomy" id="2583452"/>
    <lineage>
        <taxon>Bacteria</taxon>
        <taxon>Bacillati</taxon>
        <taxon>Bacillota</taxon>
        <taxon>Erysipelotrichia</taxon>
        <taxon>Erysipelotrichales</taxon>
        <taxon>Erysipelotrichaceae</taxon>
        <taxon>Amedibacterium</taxon>
    </lineage>
</organism>
<dbReference type="SUPFAM" id="SSF75217">
    <property type="entry name" value="alpha/beta knot"/>
    <property type="match status" value="1"/>
</dbReference>
<evidence type="ECO:0000256" key="3">
    <source>
        <dbReference type="ARBA" id="ARBA00022679"/>
    </source>
</evidence>
<dbReference type="Gene3D" id="3.30.1330.30">
    <property type="match status" value="1"/>
</dbReference>
<reference evidence="6" key="1">
    <citation type="submission" date="2019-05" db="EMBL/GenBank/DDBJ databases">
        <title>Complete genome sequencing of Absiella argi strain JCM 30884.</title>
        <authorList>
            <person name="Sakamoto M."/>
            <person name="Murakami T."/>
            <person name="Mori H."/>
        </authorList>
    </citation>
    <scope>NUCLEOTIDE SEQUENCE [LARGE SCALE GENOMIC DNA]</scope>
    <source>
        <strain evidence="6">JCM 30884</strain>
    </source>
</reference>
<dbReference type="RefSeq" id="WP_163051672.1">
    <property type="nucleotide sequence ID" value="NZ_AP019695.1"/>
</dbReference>
<dbReference type="SUPFAM" id="SSF55315">
    <property type="entry name" value="L30e-like"/>
    <property type="match status" value="1"/>
</dbReference>
<dbReference type="AlphaFoldDB" id="A0A6N4THV0"/>
<dbReference type="InterPro" id="IPR029064">
    <property type="entry name" value="Ribosomal_eL30-like_sf"/>
</dbReference>
<dbReference type="GO" id="GO:0008173">
    <property type="term" value="F:RNA methyltransferase activity"/>
    <property type="evidence" value="ECO:0007669"/>
    <property type="project" value="InterPro"/>
</dbReference>
<evidence type="ECO:0000256" key="2">
    <source>
        <dbReference type="ARBA" id="ARBA00022603"/>
    </source>
</evidence>
<name>A0A6N4THV0_9FIRM</name>
<dbReference type="PANTHER" id="PTHR46429:SF1">
    <property type="entry name" value="23S RRNA (GUANOSINE-2'-O-)-METHYLTRANSFERASE RLMB"/>
    <property type="match status" value="1"/>
</dbReference>
<dbReference type="KEGG" id="aarg:Aargi30884_10640"/>
<dbReference type="InterPro" id="IPR004441">
    <property type="entry name" value="rRNA_MeTrfase_TrmH"/>
</dbReference>
<evidence type="ECO:0000259" key="4">
    <source>
        <dbReference type="SMART" id="SM00967"/>
    </source>
</evidence>
<dbReference type="CDD" id="cd18103">
    <property type="entry name" value="SpoU-like_RlmB"/>
    <property type="match status" value="1"/>
</dbReference>
<dbReference type="Proteomes" id="UP000464754">
    <property type="component" value="Chromosome"/>
</dbReference>
<comment type="similarity">
    <text evidence="1">Belongs to the class IV-like SAM-binding methyltransferase superfamily. RNA methyltransferase TrmH family.</text>
</comment>
<dbReference type="EMBL" id="AP019695">
    <property type="protein sequence ID" value="BBK22161.1"/>
    <property type="molecule type" value="Genomic_DNA"/>
</dbReference>
<dbReference type="InterPro" id="IPR029028">
    <property type="entry name" value="Alpha/beta_knot_MTases"/>
</dbReference>
<proteinExistence type="inferred from homology"/>
<dbReference type="GO" id="GO:0032259">
    <property type="term" value="P:methylation"/>
    <property type="evidence" value="ECO:0007669"/>
    <property type="project" value="UniProtKB-KW"/>
</dbReference>
<feature type="domain" description="RNA 2-O ribose methyltransferase substrate binding" evidence="4">
    <location>
        <begin position="5"/>
        <end position="81"/>
    </location>
</feature>
<dbReference type="InterPro" id="IPR029026">
    <property type="entry name" value="tRNA_m1G_MTases_N"/>
</dbReference>
<accession>A0A6N4THV0</accession>
<dbReference type="SMART" id="SM00967">
    <property type="entry name" value="SpoU_sub_bind"/>
    <property type="match status" value="1"/>
</dbReference>
<dbReference type="InterPro" id="IPR013123">
    <property type="entry name" value="SpoU_subst-bd"/>
</dbReference>
<dbReference type="GO" id="GO:0003723">
    <property type="term" value="F:RNA binding"/>
    <property type="evidence" value="ECO:0007669"/>
    <property type="project" value="InterPro"/>
</dbReference>
<keyword evidence="3 5" id="KW-0808">Transferase</keyword>
<dbReference type="Pfam" id="PF00588">
    <property type="entry name" value="SpoU_methylase"/>
    <property type="match status" value="1"/>
</dbReference>
<dbReference type="PANTHER" id="PTHR46429">
    <property type="entry name" value="23S RRNA (GUANOSINE-2'-O-)-METHYLTRANSFERASE RLMB"/>
    <property type="match status" value="1"/>
</dbReference>
<dbReference type="Pfam" id="PF08032">
    <property type="entry name" value="SpoU_sub_bind"/>
    <property type="match status" value="1"/>
</dbReference>